<dbReference type="Proteomes" id="UP000540698">
    <property type="component" value="Unassembled WGS sequence"/>
</dbReference>
<protein>
    <recommendedName>
        <fullName evidence="3">Alpha/beta hydrolase</fullName>
    </recommendedName>
</protein>
<evidence type="ECO:0000313" key="1">
    <source>
        <dbReference type="EMBL" id="NKY25851.1"/>
    </source>
</evidence>
<keyword evidence="2" id="KW-1185">Reference proteome</keyword>
<accession>A0A7X6L0Z2</accession>
<proteinExistence type="predicted"/>
<name>A0A7X6L0Z2_9NOCA</name>
<dbReference type="InterPro" id="IPR029058">
    <property type="entry name" value="AB_hydrolase_fold"/>
</dbReference>
<reference evidence="1 2" key="1">
    <citation type="submission" date="2020-04" db="EMBL/GenBank/DDBJ databases">
        <title>MicrobeNet Type strains.</title>
        <authorList>
            <person name="Nicholson A.C."/>
        </authorList>
    </citation>
    <scope>NUCLEOTIDE SEQUENCE [LARGE SCALE GENOMIC DNA]</scope>
    <source>
        <strain evidence="1 2">DSM 44956</strain>
    </source>
</reference>
<evidence type="ECO:0000313" key="2">
    <source>
        <dbReference type="Proteomes" id="UP000540698"/>
    </source>
</evidence>
<dbReference type="EMBL" id="JAAXOS010000003">
    <property type="protein sequence ID" value="NKY25851.1"/>
    <property type="molecule type" value="Genomic_DNA"/>
</dbReference>
<dbReference type="RefSeq" id="WP_168434073.1">
    <property type="nucleotide sequence ID" value="NZ_JAAXOS010000003.1"/>
</dbReference>
<evidence type="ECO:0008006" key="3">
    <source>
        <dbReference type="Google" id="ProtNLM"/>
    </source>
</evidence>
<gene>
    <name evidence="1" type="ORF">HGB38_06355</name>
</gene>
<sequence length="126" mass="13938">MLPAVGHPGEPALLNLPGTYDDYLSIAGPTRRNEVSASIALDAMAHRPIRFPHRLTCPTLFQIADFDRCVSVDAAMKAAVRARAHIRHYPADHFDVYPGKWWHDAVRAHQAGFLTRALAVSAVDTR</sequence>
<dbReference type="AlphaFoldDB" id="A0A7X6L0Z2"/>
<organism evidence="1 2">
    <name type="scientific">Nocardia gamkensis</name>
    <dbReference type="NCBI Taxonomy" id="352869"/>
    <lineage>
        <taxon>Bacteria</taxon>
        <taxon>Bacillati</taxon>
        <taxon>Actinomycetota</taxon>
        <taxon>Actinomycetes</taxon>
        <taxon>Mycobacteriales</taxon>
        <taxon>Nocardiaceae</taxon>
        <taxon>Nocardia</taxon>
    </lineage>
</organism>
<comment type="caution">
    <text evidence="1">The sequence shown here is derived from an EMBL/GenBank/DDBJ whole genome shotgun (WGS) entry which is preliminary data.</text>
</comment>
<dbReference type="SUPFAM" id="SSF53474">
    <property type="entry name" value="alpha/beta-Hydrolases"/>
    <property type="match status" value="1"/>
</dbReference>